<dbReference type="InterPro" id="IPR006127">
    <property type="entry name" value="ZnuA-like"/>
</dbReference>
<dbReference type="RefSeq" id="WP_121877419.1">
    <property type="nucleotide sequence ID" value="NZ_REFJ01000005.1"/>
</dbReference>
<dbReference type="InterPro" id="IPR050492">
    <property type="entry name" value="Bact_metal-bind_prot9"/>
</dbReference>
<dbReference type="AlphaFoldDB" id="A0A3M0A7J3"/>
<dbReference type="Gene3D" id="3.40.50.1980">
    <property type="entry name" value="Nitrogenase molybdenum iron protein domain"/>
    <property type="match status" value="2"/>
</dbReference>
<dbReference type="PANTHER" id="PTHR42953:SF2">
    <property type="entry name" value="ADHESION PROTEIN"/>
    <property type="match status" value="1"/>
</dbReference>
<evidence type="ECO:0000313" key="3">
    <source>
        <dbReference type="Proteomes" id="UP000267187"/>
    </source>
</evidence>
<dbReference type="Proteomes" id="UP000267187">
    <property type="component" value="Unassembled WGS sequence"/>
</dbReference>
<sequence>MLTLIKKITLGATLLAASATSQALNIFACEPEWKALAAEIAPDANIYAATTSHQDPHHVQARPSLIAQFRRADLAICSGAELEVGWLPMLQMKANNRELRTGQPGMFFAAEAVETLDQLERVDRSMGDVHAAGNPHFHLSPSRVELVAEELTKRLSLIDSANQATYEQNLNNFLTRWTAATSEWEARAEILKGSNYIAYHSSFRYLFDWLSMQQIGDLEPQPGLPPTPAHLASLIELSRNEQVAAIVYTGYQDGRGAQWLSERTNVEQVQLAYTASDAHPSLFDVYEALIDELERIHND</sequence>
<keyword evidence="1" id="KW-0732">Signal</keyword>
<comment type="caution">
    <text evidence="2">The sequence shown here is derived from an EMBL/GenBank/DDBJ whole genome shotgun (WGS) entry which is preliminary data.</text>
</comment>
<dbReference type="GO" id="GO:0046872">
    <property type="term" value="F:metal ion binding"/>
    <property type="evidence" value="ECO:0007669"/>
    <property type="project" value="InterPro"/>
</dbReference>
<accession>A0A3M0A7J3</accession>
<reference evidence="2 3" key="1">
    <citation type="submission" date="2018-10" db="EMBL/GenBank/DDBJ databases">
        <title>Genomic Encyclopedia of Type Strains, Phase IV (KMG-IV): sequencing the most valuable type-strain genomes for metagenomic binning, comparative biology and taxonomic classification.</title>
        <authorList>
            <person name="Goeker M."/>
        </authorList>
    </citation>
    <scope>NUCLEOTIDE SEQUENCE [LARGE SCALE GENOMIC DNA]</scope>
    <source>
        <strain evidence="2 3">DSM 25080</strain>
    </source>
</reference>
<dbReference type="SUPFAM" id="SSF53807">
    <property type="entry name" value="Helical backbone' metal receptor"/>
    <property type="match status" value="1"/>
</dbReference>
<dbReference type="CDD" id="cd01145">
    <property type="entry name" value="TroA_c"/>
    <property type="match status" value="1"/>
</dbReference>
<protein>
    <submittedName>
        <fullName evidence="2">Zinc/manganese transport system substrate-binding protein</fullName>
    </submittedName>
</protein>
<proteinExistence type="predicted"/>
<dbReference type="GO" id="GO:0030001">
    <property type="term" value="P:metal ion transport"/>
    <property type="evidence" value="ECO:0007669"/>
    <property type="project" value="InterPro"/>
</dbReference>
<keyword evidence="3" id="KW-1185">Reference proteome</keyword>
<gene>
    <name evidence="2" type="ORF">DFR27_2117</name>
</gene>
<dbReference type="EMBL" id="REFJ01000005">
    <property type="protein sequence ID" value="RMA78778.1"/>
    <property type="molecule type" value="Genomic_DNA"/>
</dbReference>
<dbReference type="Pfam" id="PF01297">
    <property type="entry name" value="ZnuA"/>
    <property type="match status" value="1"/>
</dbReference>
<evidence type="ECO:0000313" key="2">
    <source>
        <dbReference type="EMBL" id="RMA78778.1"/>
    </source>
</evidence>
<feature type="chain" id="PRO_5018290289" evidence="1">
    <location>
        <begin position="24"/>
        <end position="299"/>
    </location>
</feature>
<organism evidence="2 3">
    <name type="scientific">Umboniibacter marinipuniceus</name>
    <dbReference type="NCBI Taxonomy" id="569599"/>
    <lineage>
        <taxon>Bacteria</taxon>
        <taxon>Pseudomonadati</taxon>
        <taxon>Pseudomonadota</taxon>
        <taxon>Gammaproteobacteria</taxon>
        <taxon>Cellvibrionales</taxon>
        <taxon>Cellvibrionaceae</taxon>
        <taxon>Umboniibacter</taxon>
    </lineage>
</organism>
<feature type="signal peptide" evidence="1">
    <location>
        <begin position="1"/>
        <end position="23"/>
    </location>
</feature>
<dbReference type="OrthoDB" id="9810636at2"/>
<name>A0A3M0A7J3_9GAMM</name>
<evidence type="ECO:0000256" key="1">
    <source>
        <dbReference type="SAM" id="SignalP"/>
    </source>
</evidence>
<dbReference type="PANTHER" id="PTHR42953">
    <property type="entry name" value="HIGH-AFFINITY ZINC UPTAKE SYSTEM PROTEIN ZNUA-RELATED"/>
    <property type="match status" value="1"/>
</dbReference>